<dbReference type="AlphaFoldDB" id="A0AAD1UM02"/>
<comment type="caution">
    <text evidence="2">The sequence shown here is derived from an EMBL/GenBank/DDBJ whole genome shotgun (WGS) entry which is preliminary data.</text>
</comment>
<organism evidence="2 3">
    <name type="scientific">Euplotes crassus</name>
    <dbReference type="NCBI Taxonomy" id="5936"/>
    <lineage>
        <taxon>Eukaryota</taxon>
        <taxon>Sar</taxon>
        <taxon>Alveolata</taxon>
        <taxon>Ciliophora</taxon>
        <taxon>Intramacronucleata</taxon>
        <taxon>Spirotrichea</taxon>
        <taxon>Hypotrichia</taxon>
        <taxon>Euplotida</taxon>
        <taxon>Euplotidae</taxon>
        <taxon>Moneuplotes</taxon>
    </lineage>
</organism>
<protein>
    <submittedName>
        <fullName evidence="2">Uncharacterized protein</fullName>
    </submittedName>
</protein>
<reference evidence="2" key="1">
    <citation type="submission" date="2023-07" db="EMBL/GenBank/DDBJ databases">
        <authorList>
            <consortium name="AG Swart"/>
            <person name="Singh M."/>
            <person name="Singh A."/>
            <person name="Seah K."/>
            <person name="Emmerich C."/>
        </authorList>
    </citation>
    <scope>NUCLEOTIDE SEQUENCE</scope>
    <source>
        <strain evidence="2">DP1</strain>
    </source>
</reference>
<evidence type="ECO:0000256" key="1">
    <source>
        <dbReference type="SAM" id="MobiDB-lite"/>
    </source>
</evidence>
<evidence type="ECO:0000313" key="3">
    <source>
        <dbReference type="Proteomes" id="UP001295684"/>
    </source>
</evidence>
<name>A0AAD1UM02_EUPCR</name>
<accession>A0AAD1UM02</accession>
<evidence type="ECO:0000313" key="2">
    <source>
        <dbReference type="EMBL" id="CAI2369350.1"/>
    </source>
</evidence>
<dbReference type="Proteomes" id="UP001295684">
    <property type="component" value="Unassembled WGS sequence"/>
</dbReference>
<dbReference type="EMBL" id="CAMPGE010010502">
    <property type="protein sequence ID" value="CAI2369350.1"/>
    <property type="molecule type" value="Genomic_DNA"/>
</dbReference>
<keyword evidence="3" id="KW-1185">Reference proteome</keyword>
<gene>
    <name evidence="2" type="ORF">ECRASSUSDP1_LOCUS10649</name>
</gene>
<proteinExistence type="predicted"/>
<sequence>MATSAGATKDGYSKSSTSKRSGKEDTSLPSEMENLFMLEKNKKAIEAFRGKMNKYLQMLCTDLEIANTDLVKIFLTCTDSKSLQESLHRIKKKNKGLGITDNLQSIYEKLNRFNTEDVYIEYQEYFEDEEVEEFQFSSQDLYRVRGILDYEKQLSNLVDHMELRCKLNDATSLGIQSITTELEMFRINSETPQLDKLFLLGGFIDFGDVEDIDNIGLSKAMDENAQKDPFANEFVSIENLKKNKKYTLRENSDYFQTLSWTSLYKNLKTQLNRFQPLKKSLINRRVLMQDYKDNSSLIEEYKQFELSYNHLEIIKKIKEIEDENKEISSKITGINHKISDYHADVSISAAVEEDIRGFIKKCKINLEMEPGGMSVEKEKDAF</sequence>
<feature type="region of interest" description="Disordered" evidence="1">
    <location>
        <begin position="1"/>
        <end position="30"/>
    </location>
</feature>